<keyword evidence="4" id="KW-1185">Reference proteome</keyword>
<evidence type="ECO:0000313" key="3">
    <source>
        <dbReference type="EMBL" id="CAI8053925.1"/>
    </source>
</evidence>
<accession>A0AA35TT32</accession>
<dbReference type="InterPro" id="IPR052893">
    <property type="entry name" value="TCS_response_regulator"/>
</dbReference>
<feature type="domain" description="Response regulatory" evidence="2">
    <location>
        <begin position="11"/>
        <end position="136"/>
    </location>
</feature>
<evidence type="ECO:0000256" key="1">
    <source>
        <dbReference type="PROSITE-ProRule" id="PRU00169"/>
    </source>
</evidence>
<sequence length="302" mass="33490">MTSATEDRAIEILLVEDNPADVRLTEEVLRQSEHTTNITVAEDGVIAMEMLHGTGDYGDTPRPDLILLDLRLPRKDGPEVLAEINSDEGLVNIPVMILTGTEAEQSLLNAYNIPPSRFCRKPIELQRFNNVVGQLGMFSRQPISLGPPAGQAESQAESRHASRPLEILLVEDNPADVRLIQLILEDAEFHVNFTVASNGQEAMNILRREGGSADAPRPDMILLDLNMPVMDGREVLAELEKLPELSSIPVVVLTTSQSQEDLEYAYSKCISSYITKPVDVHQFNTKVRDLLNYWTNVAVLPN</sequence>
<dbReference type="InterPro" id="IPR011006">
    <property type="entry name" value="CheY-like_superfamily"/>
</dbReference>
<protein>
    <submittedName>
        <fullName evidence="3">Response regulator Rcp1</fullName>
    </submittedName>
</protein>
<dbReference type="CDD" id="cd17557">
    <property type="entry name" value="REC_Rcp-like"/>
    <property type="match status" value="2"/>
</dbReference>
<dbReference type="PANTHER" id="PTHR44520:SF2">
    <property type="entry name" value="RESPONSE REGULATOR RCP1"/>
    <property type="match status" value="1"/>
</dbReference>
<proteinExistence type="predicted"/>
<dbReference type="GO" id="GO:0000160">
    <property type="term" value="P:phosphorelay signal transduction system"/>
    <property type="evidence" value="ECO:0007669"/>
    <property type="project" value="InterPro"/>
</dbReference>
<keyword evidence="1" id="KW-0597">Phosphoprotein</keyword>
<dbReference type="SUPFAM" id="SSF52172">
    <property type="entry name" value="CheY-like"/>
    <property type="match status" value="2"/>
</dbReference>
<gene>
    <name evidence="3" type="ORF">GBAR_LOCUS29476</name>
</gene>
<dbReference type="Gene3D" id="3.40.50.2300">
    <property type="match status" value="2"/>
</dbReference>
<dbReference type="Proteomes" id="UP001174909">
    <property type="component" value="Unassembled WGS sequence"/>
</dbReference>
<feature type="modified residue" description="4-aspartylphosphate" evidence="1">
    <location>
        <position position="69"/>
    </location>
</feature>
<name>A0AA35TT32_GEOBA</name>
<feature type="modified residue" description="4-aspartylphosphate" evidence="1">
    <location>
        <position position="224"/>
    </location>
</feature>
<feature type="domain" description="Response regulatory" evidence="2">
    <location>
        <begin position="166"/>
        <end position="291"/>
    </location>
</feature>
<dbReference type="Pfam" id="PF00072">
    <property type="entry name" value="Response_reg"/>
    <property type="match status" value="2"/>
</dbReference>
<comment type="caution">
    <text evidence="3">The sequence shown here is derived from an EMBL/GenBank/DDBJ whole genome shotgun (WGS) entry which is preliminary data.</text>
</comment>
<dbReference type="AlphaFoldDB" id="A0AA35TT32"/>
<dbReference type="PROSITE" id="PS50110">
    <property type="entry name" value="RESPONSE_REGULATORY"/>
    <property type="match status" value="2"/>
</dbReference>
<organism evidence="3 4">
    <name type="scientific">Geodia barretti</name>
    <name type="common">Barrett's horny sponge</name>
    <dbReference type="NCBI Taxonomy" id="519541"/>
    <lineage>
        <taxon>Eukaryota</taxon>
        <taxon>Metazoa</taxon>
        <taxon>Porifera</taxon>
        <taxon>Demospongiae</taxon>
        <taxon>Heteroscleromorpha</taxon>
        <taxon>Tetractinellida</taxon>
        <taxon>Astrophorina</taxon>
        <taxon>Geodiidae</taxon>
        <taxon>Geodia</taxon>
    </lineage>
</organism>
<evidence type="ECO:0000313" key="4">
    <source>
        <dbReference type="Proteomes" id="UP001174909"/>
    </source>
</evidence>
<dbReference type="SMART" id="SM00448">
    <property type="entry name" value="REC"/>
    <property type="match status" value="2"/>
</dbReference>
<dbReference type="EMBL" id="CASHTH010004130">
    <property type="protein sequence ID" value="CAI8053925.1"/>
    <property type="molecule type" value="Genomic_DNA"/>
</dbReference>
<dbReference type="InterPro" id="IPR001789">
    <property type="entry name" value="Sig_transdc_resp-reg_receiver"/>
</dbReference>
<evidence type="ECO:0000259" key="2">
    <source>
        <dbReference type="PROSITE" id="PS50110"/>
    </source>
</evidence>
<reference evidence="3" key="1">
    <citation type="submission" date="2023-03" db="EMBL/GenBank/DDBJ databases">
        <authorList>
            <person name="Steffen K."/>
            <person name="Cardenas P."/>
        </authorList>
    </citation>
    <scope>NUCLEOTIDE SEQUENCE</scope>
</reference>
<dbReference type="PANTHER" id="PTHR44520">
    <property type="entry name" value="RESPONSE REGULATOR RCP1-RELATED"/>
    <property type="match status" value="1"/>
</dbReference>